<dbReference type="EMBL" id="LAZR01000147">
    <property type="protein sequence ID" value="KKN86433.1"/>
    <property type="molecule type" value="Genomic_DNA"/>
</dbReference>
<dbReference type="GO" id="GO:0005777">
    <property type="term" value="C:peroxisome"/>
    <property type="evidence" value="ECO:0007669"/>
    <property type="project" value="UniProtKB-SubCell"/>
</dbReference>
<evidence type="ECO:0000313" key="4">
    <source>
        <dbReference type="EMBL" id="KKN86433.1"/>
    </source>
</evidence>
<name>A0A0F9X4H8_9ZZZZ</name>
<dbReference type="InterPro" id="IPR029045">
    <property type="entry name" value="ClpP/crotonase-like_dom_sf"/>
</dbReference>
<dbReference type="CDD" id="cd06558">
    <property type="entry name" value="crotonase-like"/>
    <property type="match status" value="1"/>
</dbReference>
<dbReference type="GO" id="GO:0004165">
    <property type="term" value="F:delta(3)-delta(2)-enoyl-CoA isomerase activity"/>
    <property type="evidence" value="ECO:0007669"/>
    <property type="project" value="UniProtKB-ARBA"/>
</dbReference>
<evidence type="ECO:0008006" key="5">
    <source>
        <dbReference type="Google" id="ProtNLM"/>
    </source>
</evidence>
<dbReference type="NCBIfam" id="NF004681">
    <property type="entry name" value="PRK06023.1"/>
    <property type="match status" value="1"/>
</dbReference>
<dbReference type="PANTHER" id="PTHR43684">
    <property type="match status" value="1"/>
</dbReference>
<gene>
    <name evidence="4" type="ORF">LCGC14_0268320</name>
</gene>
<evidence type="ECO:0000256" key="2">
    <source>
        <dbReference type="ARBA" id="ARBA00023140"/>
    </source>
</evidence>
<protein>
    <recommendedName>
        <fullName evidence="5">Enoyl-CoA hydratase</fullName>
    </recommendedName>
</protein>
<comment type="caution">
    <text evidence="4">The sequence shown here is derived from an EMBL/GenBank/DDBJ whole genome shotgun (WGS) entry which is preliminary data.</text>
</comment>
<dbReference type="InterPro" id="IPR051053">
    <property type="entry name" value="ECH/Chromodomain_protein"/>
</dbReference>
<organism evidence="4">
    <name type="scientific">marine sediment metagenome</name>
    <dbReference type="NCBI Taxonomy" id="412755"/>
    <lineage>
        <taxon>unclassified sequences</taxon>
        <taxon>metagenomes</taxon>
        <taxon>ecological metagenomes</taxon>
    </lineage>
</organism>
<reference evidence="4" key="1">
    <citation type="journal article" date="2015" name="Nature">
        <title>Complex archaea that bridge the gap between prokaryotes and eukaryotes.</title>
        <authorList>
            <person name="Spang A."/>
            <person name="Saw J.H."/>
            <person name="Jorgensen S.L."/>
            <person name="Zaremba-Niedzwiedzka K."/>
            <person name="Martijn J."/>
            <person name="Lind A.E."/>
            <person name="van Eijk R."/>
            <person name="Schleper C."/>
            <person name="Guy L."/>
            <person name="Ettema T.J."/>
        </authorList>
    </citation>
    <scope>NUCLEOTIDE SEQUENCE</scope>
</reference>
<dbReference type="Pfam" id="PF00378">
    <property type="entry name" value="ECH_1"/>
    <property type="match status" value="1"/>
</dbReference>
<dbReference type="SUPFAM" id="SSF52096">
    <property type="entry name" value="ClpP/crotonase"/>
    <property type="match status" value="1"/>
</dbReference>
<evidence type="ECO:0000256" key="3">
    <source>
        <dbReference type="ARBA" id="ARBA00023235"/>
    </source>
</evidence>
<dbReference type="InterPro" id="IPR001753">
    <property type="entry name" value="Enoyl-CoA_hydra/iso"/>
</dbReference>
<dbReference type="AlphaFoldDB" id="A0A0F9X4H8"/>
<sequence>MSELIQTGTQSGVLTIRMNRPEKKNAITRDMYRAMADALEAARNDDAVRAVLLCGGSGAFTAGNDIKDFIAIAEGGTRHGEVHDFLRAIATFSKPLVAAVDGLAIGIGTTILMHCDLAYCSPDSIFRTPFLDLGITPEAGSTLIAPKLMGDQRAFALLVLGDTFDAATAREAGLVYEIVQGDVEAGARDAALRLAAKPPKALRIARELLRGQREDIVERIDLEVEHFSERMTSDEAKAAFRAFMAR</sequence>
<proteinExistence type="predicted"/>
<dbReference type="Gene3D" id="3.90.226.10">
    <property type="entry name" value="2-enoyl-CoA Hydratase, Chain A, domain 1"/>
    <property type="match status" value="1"/>
</dbReference>
<keyword evidence="2" id="KW-0576">Peroxisome</keyword>
<keyword evidence="3" id="KW-0413">Isomerase</keyword>
<accession>A0A0F9X4H8</accession>
<comment type="subcellular location">
    <subcellularLocation>
        <location evidence="1">Peroxisome</location>
    </subcellularLocation>
</comment>
<dbReference type="PANTHER" id="PTHR43684:SF1">
    <property type="entry name" value="ENOYL-COA DELTA ISOMERASE 2"/>
    <property type="match status" value="1"/>
</dbReference>
<evidence type="ECO:0000256" key="1">
    <source>
        <dbReference type="ARBA" id="ARBA00004275"/>
    </source>
</evidence>